<proteinExistence type="predicted"/>
<dbReference type="AlphaFoldDB" id="A0A7W7VTH3"/>
<gene>
    <name evidence="1" type="ORF">FHR34_001235</name>
</gene>
<sequence length="59" mass="6367">MTAEHITPVTYEITTPGRTITGNATVFGSIEHRETVAALTQHHHLDLAEITVQLSTIAA</sequence>
<name>A0A7W7VTH3_KITKI</name>
<organism evidence="1 2">
    <name type="scientific">Kitasatospora kifunensis</name>
    <name type="common">Streptomyces kifunensis</name>
    <dbReference type="NCBI Taxonomy" id="58351"/>
    <lineage>
        <taxon>Bacteria</taxon>
        <taxon>Bacillati</taxon>
        <taxon>Actinomycetota</taxon>
        <taxon>Actinomycetes</taxon>
        <taxon>Kitasatosporales</taxon>
        <taxon>Streptomycetaceae</taxon>
        <taxon>Kitasatospora</taxon>
    </lineage>
</organism>
<protein>
    <submittedName>
        <fullName evidence="1">Uncharacterized protein</fullName>
    </submittedName>
</protein>
<keyword evidence="2" id="KW-1185">Reference proteome</keyword>
<dbReference type="EMBL" id="JACHJV010000001">
    <property type="protein sequence ID" value="MBB4922242.1"/>
    <property type="molecule type" value="Genomic_DNA"/>
</dbReference>
<dbReference type="RefSeq" id="WP_184934447.1">
    <property type="nucleotide sequence ID" value="NZ_JACHJV010000001.1"/>
</dbReference>
<reference evidence="1 2" key="1">
    <citation type="submission" date="2020-08" db="EMBL/GenBank/DDBJ databases">
        <title>Sequencing the genomes of 1000 actinobacteria strains.</title>
        <authorList>
            <person name="Klenk H.-P."/>
        </authorList>
    </citation>
    <scope>NUCLEOTIDE SEQUENCE [LARGE SCALE GENOMIC DNA]</scope>
    <source>
        <strain evidence="1 2">DSM 41654</strain>
    </source>
</reference>
<dbReference type="Proteomes" id="UP000540506">
    <property type="component" value="Unassembled WGS sequence"/>
</dbReference>
<evidence type="ECO:0000313" key="1">
    <source>
        <dbReference type="EMBL" id="MBB4922242.1"/>
    </source>
</evidence>
<comment type="caution">
    <text evidence="1">The sequence shown here is derived from an EMBL/GenBank/DDBJ whole genome shotgun (WGS) entry which is preliminary data.</text>
</comment>
<evidence type="ECO:0000313" key="2">
    <source>
        <dbReference type="Proteomes" id="UP000540506"/>
    </source>
</evidence>
<accession>A0A7W7VTH3</accession>